<sequence>MTEKSEARRGEYFVLMPDTRRGGRGHGVVFSNVERLLHPPRRILRPAEGGFPVLTEKPQLRLEPGVGDPPEDLEGGMSGYWLVSERLKDGFESVDPDGFEFVECEYILQDGSVGPRYFLCDITRKIDALDEGVSKLNIKRSDEYPGGKYYNLGGGVSLAFRPEAVGDAHVFRTPYSGNVVFSDAKLRAAVIGAGMGQGSASSGVWFEDASDY</sequence>
<name>A0ABY9YV41_9GAMM</name>
<reference evidence="2 3" key="1">
    <citation type="submission" date="2022-12" db="EMBL/GenBank/DDBJ databases">
        <title>Two new species, Stenotrophomonas aracearum and Stenotrophomonas oahuensis, isolated from Anthurium (Araceae family) in Hawaii.</title>
        <authorList>
            <person name="Chunag S.C."/>
            <person name="Dobhal S."/>
            <person name="Alvarez A."/>
            <person name="Arif M."/>
        </authorList>
    </citation>
    <scope>NUCLEOTIDE SEQUENCE [LARGE SCALE GENOMIC DNA]</scope>
    <source>
        <strain evidence="2 3">A5586</strain>
    </source>
</reference>
<keyword evidence="3" id="KW-1185">Reference proteome</keyword>
<organism evidence="2 3">
    <name type="scientific">Stenotrophomonas oahuensis</name>
    <dbReference type="NCBI Taxonomy" id="3003271"/>
    <lineage>
        <taxon>Bacteria</taxon>
        <taxon>Pseudomonadati</taxon>
        <taxon>Pseudomonadota</taxon>
        <taxon>Gammaproteobacteria</taxon>
        <taxon>Lysobacterales</taxon>
        <taxon>Lysobacteraceae</taxon>
        <taxon>Stenotrophomonas</taxon>
    </lineage>
</organism>
<dbReference type="RefSeq" id="WP_311193856.1">
    <property type="nucleotide sequence ID" value="NZ_CP115541.1"/>
</dbReference>
<dbReference type="InterPro" id="IPR012433">
    <property type="entry name" value="Imm11"/>
</dbReference>
<dbReference type="Proteomes" id="UP001302072">
    <property type="component" value="Chromosome"/>
</dbReference>
<protein>
    <submittedName>
        <fullName evidence="2">DUF1629 domain-containing protein</fullName>
    </submittedName>
</protein>
<dbReference type="Pfam" id="PF07791">
    <property type="entry name" value="Imm11"/>
    <property type="match status" value="1"/>
</dbReference>
<proteinExistence type="predicted"/>
<accession>A0ABY9YV41</accession>
<dbReference type="EMBL" id="CP115541">
    <property type="protein sequence ID" value="WNH54776.1"/>
    <property type="molecule type" value="Genomic_DNA"/>
</dbReference>
<feature type="domain" description="Immunity MXAN-0049 protein" evidence="1">
    <location>
        <begin position="11"/>
        <end position="210"/>
    </location>
</feature>
<evidence type="ECO:0000313" key="3">
    <source>
        <dbReference type="Proteomes" id="UP001302072"/>
    </source>
</evidence>
<evidence type="ECO:0000313" key="2">
    <source>
        <dbReference type="EMBL" id="WNH54776.1"/>
    </source>
</evidence>
<gene>
    <name evidence="2" type="ORF">PDM29_00305</name>
</gene>
<evidence type="ECO:0000259" key="1">
    <source>
        <dbReference type="Pfam" id="PF07791"/>
    </source>
</evidence>